<evidence type="ECO:0000256" key="3">
    <source>
        <dbReference type="SAM" id="MobiDB-lite"/>
    </source>
</evidence>
<proteinExistence type="inferred from homology"/>
<feature type="compositionally biased region" description="Basic and acidic residues" evidence="3">
    <location>
        <begin position="1"/>
        <end position="17"/>
    </location>
</feature>
<dbReference type="PROSITE" id="PS00816">
    <property type="entry name" value="AIPM_HOMOCIT_SYNTH_2"/>
    <property type="match status" value="1"/>
</dbReference>
<evidence type="ECO:0000313" key="6">
    <source>
        <dbReference type="Proteomes" id="UP000231932"/>
    </source>
</evidence>
<dbReference type="SUPFAM" id="SSF51569">
    <property type="entry name" value="Aldolase"/>
    <property type="match status" value="1"/>
</dbReference>
<dbReference type="Gene3D" id="1.10.238.260">
    <property type="match status" value="1"/>
</dbReference>
<dbReference type="Pfam" id="PF00682">
    <property type="entry name" value="HMGL-like"/>
    <property type="match status" value="1"/>
</dbReference>
<keyword evidence="1 2" id="KW-0808">Transferase</keyword>
<dbReference type="KEGG" id="kyr:CVV65_08095"/>
<evidence type="ECO:0000313" key="5">
    <source>
        <dbReference type="EMBL" id="ATY86495.1"/>
    </source>
</evidence>
<dbReference type="GO" id="GO:0019752">
    <property type="term" value="P:carboxylic acid metabolic process"/>
    <property type="evidence" value="ECO:0007669"/>
    <property type="project" value="InterPro"/>
</dbReference>
<evidence type="ECO:0000256" key="2">
    <source>
        <dbReference type="RuleBase" id="RU003523"/>
    </source>
</evidence>
<dbReference type="InterPro" id="IPR002034">
    <property type="entry name" value="AIPM/Hcit_synth_CS"/>
</dbReference>
<dbReference type="PROSITE" id="PS50991">
    <property type="entry name" value="PYR_CT"/>
    <property type="match status" value="1"/>
</dbReference>
<name>A0A2K8NBL3_9BACL</name>
<reference evidence="6" key="1">
    <citation type="submission" date="2017-11" db="EMBL/GenBank/DDBJ databases">
        <title>Complete Genome Sequence of Kyrpidia sp. Strain EA-1, a thermophilic, hydrogen-oxidizing Bacterium, isolated from the Azores.</title>
        <authorList>
            <person name="Reiner J.E."/>
            <person name="Lapp C.J."/>
            <person name="Bunk B."/>
            <person name="Gescher J."/>
        </authorList>
    </citation>
    <scope>NUCLEOTIDE SEQUENCE [LARGE SCALE GENOMIC DNA]</scope>
    <source>
        <strain evidence="6">EA-1</strain>
    </source>
</reference>
<dbReference type="InterPro" id="IPR013785">
    <property type="entry name" value="Aldolase_TIM"/>
</dbReference>
<feature type="region of interest" description="Disordered" evidence="3">
    <location>
        <begin position="1"/>
        <end position="21"/>
    </location>
</feature>
<dbReference type="InterPro" id="IPR000891">
    <property type="entry name" value="PYR_CT"/>
</dbReference>
<dbReference type="InterPro" id="IPR054691">
    <property type="entry name" value="LeuA/HCS_post-cat"/>
</dbReference>
<keyword evidence="6" id="KW-1185">Reference proteome</keyword>
<dbReference type="PROSITE" id="PS00815">
    <property type="entry name" value="AIPM_HOMOCIT_SYNTH_1"/>
    <property type="match status" value="1"/>
</dbReference>
<evidence type="ECO:0000259" key="4">
    <source>
        <dbReference type="PROSITE" id="PS50991"/>
    </source>
</evidence>
<dbReference type="PANTHER" id="PTHR42880:SF1">
    <property type="entry name" value="ISOPROPYLMALATE_HOMOCITRATE_CITRAMALATE SYNTHASE FAMILY PROTEIN"/>
    <property type="match status" value="1"/>
</dbReference>
<gene>
    <name evidence="5" type="ORF">CVV65_08095</name>
</gene>
<comment type="similarity">
    <text evidence="2">Belongs to the alpha-IPM synthase/homocitrate synthase family.</text>
</comment>
<dbReference type="EMBL" id="CP024955">
    <property type="protein sequence ID" value="ATY86495.1"/>
    <property type="molecule type" value="Genomic_DNA"/>
</dbReference>
<dbReference type="AlphaFoldDB" id="A0A2K8NBL3"/>
<dbReference type="GO" id="GO:0046912">
    <property type="term" value="F:acyltransferase activity, acyl groups converted into alkyl on transfer"/>
    <property type="evidence" value="ECO:0007669"/>
    <property type="project" value="InterPro"/>
</dbReference>
<dbReference type="Pfam" id="PF22617">
    <property type="entry name" value="HCS_D2"/>
    <property type="match status" value="1"/>
</dbReference>
<feature type="domain" description="Pyruvate carboxyltransferase" evidence="4">
    <location>
        <begin position="71"/>
        <end position="322"/>
    </location>
</feature>
<accession>A0A2K8NBL3</accession>
<sequence>MYPNRARAEVGSGRDGDSGGYGLRAGGTRALSVGRSACPGSGWDRSVACGGLLKGCRVTAIGERRGCIVRVYFCDSTLRDGEQAPGVAFRRAEKIALAQLLDEVGVDEIEVGVPAMGGREEEDLAELISLPIRARRVAWNRIRWEDIAASLRCGASRLHMAMPVSDVMLHKKLSVSREEALFQLLAVVEEACSRDSQISVGFEDASRADPLFLSRVVRALEPYPILRFRVADTLGVLTPFSTRELILRLKDAGAKSLEFHGHNDLGLAVANTLAAVEAGADWVGTTVLGLGERAGNAAFEVVAVAVRRLLGKEVHIRLPLLRRLAEQVSAASGMHIPLQAPVVGDRVFTHESGIHVDGVLKSPETYEPYPPEWVGRAHSVVFGKHSGRNGLRRILEGRGYLPTADQLDALLEEIRLLAVVQKRFLSEEAVCRLYRELCKSSKDGQAVADRLRNEEKTAG</sequence>
<evidence type="ECO:0000256" key="1">
    <source>
        <dbReference type="ARBA" id="ARBA00022679"/>
    </source>
</evidence>
<dbReference type="Gene3D" id="3.20.20.70">
    <property type="entry name" value="Aldolase class I"/>
    <property type="match status" value="1"/>
</dbReference>
<organism evidence="5 6">
    <name type="scientific">Kyrpidia spormannii</name>
    <dbReference type="NCBI Taxonomy" id="2055160"/>
    <lineage>
        <taxon>Bacteria</taxon>
        <taxon>Bacillati</taxon>
        <taxon>Bacillota</taxon>
        <taxon>Bacilli</taxon>
        <taxon>Bacillales</taxon>
        <taxon>Alicyclobacillaceae</taxon>
        <taxon>Kyrpidia</taxon>
    </lineage>
</organism>
<protein>
    <recommendedName>
        <fullName evidence="4">Pyruvate carboxyltransferase domain-containing protein</fullName>
    </recommendedName>
</protein>
<dbReference type="PANTHER" id="PTHR42880">
    <property type="entry name" value="HOMOCITRATE SYNTHASE"/>
    <property type="match status" value="1"/>
</dbReference>
<dbReference type="Proteomes" id="UP000231932">
    <property type="component" value="Chromosome"/>
</dbReference>